<dbReference type="RefSeq" id="WP_101264473.1">
    <property type="nucleotide sequence ID" value="NZ_NWTK01000002.1"/>
</dbReference>
<proteinExistence type="predicted"/>
<evidence type="ECO:0000313" key="2">
    <source>
        <dbReference type="Proteomes" id="UP000233597"/>
    </source>
</evidence>
<comment type="caution">
    <text evidence="1">The sequence shown here is derived from an EMBL/GenBank/DDBJ whole genome shotgun (WGS) entry which is preliminary data.</text>
</comment>
<evidence type="ECO:0000313" key="1">
    <source>
        <dbReference type="EMBL" id="PKR55424.1"/>
    </source>
</evidence>
<gene>
    <name evidence="1" type="ORF">COO20_04435</name>
</gene>
<accession>A0A2N3KXX8</accession>
<dbReference type="Proteomes" id="UP000233597">
    <property type="component" value="Unassembled WGS sequence"/>
</dbReference>
<reference evidence="1 2" key="1">
    <citation type="submission" date="2017-09" db="EMBL/GenBank/DDBJ databases">
        <title>Biodiversity and function of Thalassospira species in the particle-attached aromatic-hydrocarbon-degrading consortia from the surface seawater of the South China Sea.</title>
        <authorList>
            <person name="Dong C."/>
            <person name="Liu R."/>
            <person name="Shao Z."/>
        </authorList>
    </citation>
    <scope>NUCLEOTIDE SEQUENCE [LARGE SCALE GENOMIC DNA]</scope>
    <source>
        <strain evidence="1 2">CSC1P2</strain>
    </source>
</reference>
<sequence>MTQQPYDLTEKSMADGHLKKVLGESGVIDMGRHPYYRAARAHQSLGRKAEVRGGECYLDGRFMLPCKFMAMVGVGFE</sequence>
<dbReference type="EMBL" id="NWTK01000002">
    <property type="protein sequence ID" value="PKR55424.1"/>
    <property type="molecule type" value="Genomic_DNA"/>
</dbReference>
<dbReference type="AlphaFoldDB" id="A0A2N3KXX8"/>
<organism evidence="1 2">
    <name type="scientific">Thalassospira marina</name>
    <dbReference type="NCBI Taxonomy" id="2048283"/>
    <lineage>
        <taxon>Bacteria</taxon>
        <taxon>Pseudomonadati</taxon>
        <taxon>Pseudomonadota</taxon>
        <taxon>Alphaproteobacteria</taxon>
        <taxon>Rhodospirillales</taxon>
        <taxon>Thalassospiraceae</taxon>
        <taxon>Thalassospira</taxon>
    </lineage>
</organism>
<protein>
    <submittedName>
        <fullName evidence="1">Uncharacterized protein</fullName>
    </submittedName>
</protein>
<name>A0A2N3KXX8_9PROT</name>